<feature type="domain" description="Metallo-beta-lactamase" evidence="1">
    <location>
        <begin position="20"/>
        <end position="78"/>
    </location>
</feature>
<protein>
    <submittedName>
        <fullName evidence="2">MBL fold metallo-hydrolase</fullName>
    </submittedName>
</protein>
<dbReference type="InterPro" id="IPR036866">
    <property type="entry name" value="RibonucZ/Hydroxyglut_hydro"/>
</dbReference>
<dbReference type="Pfam" id="PF00753">
    <property type="entry name" value="Lactamase_B"/>
    <property type="match status" value="1"/>
</dbReference>
<dbReference type="EMBL" id="QWET01000002">
    <property type="protein sequence ID" value="RIH66572.1"/>
    <property type="molecule type" value="Genomic_DNA"/>
</dbReference>
<reference evidence="2 4" key="1">
    <citation type="journal article" date="2015" name="Int. J. Syst. Evol. Microbiol.">
        <title>Mariniphaga sediminis sp. nov., isolated from coastal sediment.</title>
        <authorList>
            <person name="Wang F.Q."/>
            <person name="Shen Q.Y."/>
            <person name="Chen G.J."/>
            <person name="Du Z.J."/>
        </authorList>
    </citation>
    <scope>NUCLEOTIDE SEQUENCE [LARGE SCALE GENOMIC DNA]</scope>
    <source>
        <strain evidence="2 4">SY21</strain>
    </source>
</reference>
<dbReference type="AlphaFoldDB" id="A0A399CYR8"/>
<gene>
    <name evidence="3" type="ORF">D1164_02915</name>
    <name evidence="2" type="ORF">D1164_15870</name>
</gene>
<keyword evidence="2" id="KW-0378">Hydrolase</keyword>
<dbReference type="GO" id="GO:0016740">
    <property type="term" value="F:transferase activity"/>
    <property type="evidence" value="ECO:0007669"/>
    <property type="project" value="TreeGrafter"/>
</dbReference>
<dbReference type="PANTHER" id="PTHR13754">
    <property type="entry name" value="METALLO-BETA-LACTAMASE SUPERFAMILY PROTEIN"/>
    <property type="match status" value="1"/>
</dbReference>
<dbReference type="InterPro" id="IPR052926">
    <property type="entry name" value="Metallo-beta-lactamase_dom"/>
</dbReference>
<evidence type="ECO:0000313" key="3">
    <source>
        <dbReference type="EMBL" id="RIH66572.1"/>
    </source>
</evidence>
<dbReference type="Gene3D" id="3.60.15.10">
    <property type="entry name" value="Ribonuclease Z/Hydroxyacylglutathione hydrolase-like"/>
    <property type="match status" value="1"/>
</dbReference>
<dbReference type="PANTHER" id="PTHR13754:SF18">
    <property type="entry name" value="7,8-DIHYDROPTERIN-6-METHYL-4-(BETA-D-RIBOFURANOSYL)-AMINOBENZENE-5'-PHOSPHATE SYNTHASE"/>
    <property type="match status" value="1"/>
</dbReference>
<dbReference type="RefSeq" id="WP_119348446.1">
    <property type="nucleotide sequence ID" value="NZ_QWET01000002.1"/>
</dbReference>
<dbReference type="InterPro" id="IPR001279">
    <property type="entry name" value="Metallo-B-lactamas"/>
</dbReference>
<dbReference type="EMBL" id="QWET01000012">
    <property type="protein sequence ID" value="RIH64293.1"/>
    <property type="molecule type" value="Genomic_DNA"/>
</dbReference>
<evidence type="ECO:0000313" key="4">
    <source>
        <dbReference type="Proteomes" id="UP000266441"/>
    </source>
</evidence>
<comment type="caution">
    <text evidence="2">The sequence shown here is derived from an EMBL/GenBank/DDBJ whole genome shotgun (WGS) entry which is preliminary data.</text>
</comment>
<sequence length="260" mass="29135">MKITVLTENTAGGKFLAEHGLSYLIEIDDQKILFDTGHSDVFLKNASQMGINIQTEVETVVLSHGHWDHGDGLQFLQNKKLVSHPGAFIRRFRKRDFSPVGLSLSRAELKKKFELAETEIPLKLTENLYFLGQVPRKNTFEAQTTSFADDSQNDDFVPDDSALAAISNNQLIVITGCSHSGICNITEHAKKTTGISQVKAVLGGFHLNEQNQQTQLTIDYFKQNKIEKVFPSHCTELPALAAFYNKFHTRQLKTGMILEL</sequence>
<keyword evidence="4" id="KW-1185">Reference proteome</keyword>
<name>A0A399CYR8_9BACT</name>
<dbReference type="CDD" id="cd07713">
    <property type="entry name" value="DHPS-like_MBL-fold"/>
    <property type="match status" value="1"/>
</dbReference>
<evidence type="ECO:0000259" key="1">
    <source>
        <dbReference type="Pfam" id="PF00753"/>
    </source>
</evidence>
<proteinExistence type="predicted"/>
<dbReference type="SUPFAM" id="SSF56281">
    <property type="entry name" value="Metallo-hydrolase/oxidoreductase"/>
    <property type="match status" value="1"/>
</dbReference>
<accession>A0A399CYR8</accession>
<reference evidence="2" key="2">
    <citation type="submission" date="2018-08" db="EMBL/GenBank/DDBJ databases">
        <authorList>
            <person name="Ferrada E.E."/>
            <person name="Latorre B.A."/>
        </authorList>
    </citation>
    <scope>NUCLEOTIDE SEQUENCE</scope>
    <source>
        <strain evidence="2">SY21</strain>
    </source>
</reference>
<dbReference type="InterPro" id="IPR041712">
    <property type="entry name" value="DHPS-like_MBL-fold"/>
</dbReference>
<evidence type="ECO:0000313" key="2">
    <source>
        <dbReference type="EMBL" id="RIH64293.1"/>
    </source>
</evidence>
<dbReference type="GO" id="GO:0016787">
    <property type="term" value="F:hydrolase activity"/>
    <property type="evidence" value="ECO:0007669"/>
    <property type="project" value="UniProtKB-KW"/>
</dbReference>
<dbReference type="Proteomes" id="UP000266441">
    <property type="component" value="Unassembled WGS sequence"/>
</dbReference>
<organism evidence="2 4">
    <name type="scientific">Mariniphaga sediminis</name>
    <dbReference type="NCBI Taxonomy" id="1628158"/>
    <lineage>
        <taxon>Bacteria</taxon>
        <taxon>Pseudomonadati</taxon>
        <taxon>Bacteroidota</taxon>
        <taxon>Bacteroidia</taxon>
        <taxon>Marinilabiliales</taxon>
        <taxon>Prolixibacteraceae</taxon>
        <taxon>Mariniphaga</taxon>
    </lineage>
</organism>
<dbReference type="OrthoDB" id="9803916at2"/>